<dbReference type="AlphaFoldDB" id="A0A815Y517"/>
<feature type="chain" id="PRO_5035688452" evidence="1">
    <location>
        <begin position="23"/>
        <end position="261"/>
    </location>
</feature>
<evidence type="ECO:0000313" key="3">
    <source>
        <dbReference type="EMBL" id="CAF4428162.1"/>
    </source>
</evidence>
<keyword evidence="1" id="KW-0732">Signal</keyword>
<dbReference type="EMBL" id="CAJNOQ010029038">
    <property type="protein sequence ID" value="CAF1565958.1"/>
    <property type="molecule type" value="Genomic_DNA"/>
</dbReference>
<comment type="caution">
    <text evidence="2">The sequence shown here is derived from an EMBL/GenBank/DDBJ whole genome shotgun (WGS) entry which is preliminary data.</text>
</comment>
<protein>
    <submittedName>
        <fullName evidence="2">Uncharacterized protein</fullName>
    </submittedName>
</protein>
<dbReference type="Proteomes" id="UP000681722">
    <property type="component" value="Unassembled WGS sequence"/>
</dbReference>
<sequence>MSTNTFLSYLSFINLIIFNVRASNHFYGGSITYKPTTSFGNGDGNVTIIITQTYLWSYPTIYCNDTLVRNQALIDLLGHTGYGVNLNCISNCSTSGSYQPVPITPYCTDYSTSLGFTIGQRLDTVNLALGSYFSVAFQSTSLPPLTLYSAQDGGSWSTACTIDLSFKPNGRLNFAPIAPMPPYISIPVNGPQSIQIPVFDADSDNLRCRFATNSSVNECGSVCAPDSLPSSSVLFHNCTLVIVGHNANDTYAVTVQVTLFV</sequence>
<gene>
    <name evidence="2" type="ORF">GPM918_LOCUS40077</name>
    <name evidence="3" type="ORF">SRO942_LOCUS40996</name>
</gene>
<accession>A0A815Y517</accession>
<reference evidence="2" key="1">
    <citation type="submission" date="2021-02" db="EMBL/GenBank/DDBJ databases">
        <authorList>
            <person name="Nowell W R."/>
        </authorList>
    </citation>
    <scope>NUCLEOTIDE SEQUENCE</scope>
</reference>
<keyword evidence="4" id="KW-1185">Reference proteome</keyword>
<evidence type="ECO:0000313" key="2">
    <source>
        <dbReference type="EMBL" id="CAF1565958.1"/>
    </source>
</evidence>
<proteinExistence type="predicted"/>
<name>A0A815Y517_9BILA</name>
<dbReference type="EMBL" id="CAJOBC010094825">
    <property type="protein sequence ID" value="CAF4428162.1"/>
    <property type="molecule type" value="Genomic_DNA"/>
</dbReference>
<feature type="signal peptide" evidence="1">
    <location>
        <begin position="1"/>
        <end position="22"/>
    </location>
</feature>
<dbReference type="OrthoDB" id="10063988at2759"/>
<evidence type="ECO:0000313" key="4">
    <source>
        <dbReference type="Proteomes" id="UP000663829"/>
    </source>
</evidence>
<evidence type="ECO:0000256" key="1">
    <source>
        <dbReference type="SAM" id="SignalP"/>
    </source>
</evidence>
<organism evidence="2 4">
    <name type="scientific">Didymodactylos carnosus</name>
    <dbReference type="NCBI Taxonomy" id="1234261"/>
    <lineage>
        <taxon>Eukaryota</taxon>
        <taxon>Metazoa</taxon>
        <taxon>Spiralia</taxon>
        <taxon>Gnathifera</taxon>
        <taxon>Rotifera</taxon>
        <taxon>Eurotatoria</taxon>
        <taxon>Bdelloidea</taxon>
        <taxon>Philodinida</taxon>
        <taxon>Philodinidae</taxon>
        <taxon>Didymodactylos</taxon>
    </lineage>
</organism>
<dbReference type="Proteomes" id="UP000663829">
    <property type="component" value="Unassembled WGS sequence"/>
</dbReference>